<gene>
    <name evidence="3" type="ORF">OIU84_000377</name>
</gene>
<dbReference type="EMBL" id="JAPFFJ010000001">
    <property type="protein sequence ID" value="KAJ6435139.1"/>
    <property type="molecule type" value="Genomic_DNA"/>
</dbReference>
<accession>A0AAD6L631</accession>
<feature type="chain" id="PRO_5042063698" evidence="2">
    <location>
        <begin position="43"/>
        <end position="69"/>
    </location>
</feature>
<sequence>MEGSVFTLCESPSGRSGSGQIQRQISITSVLLFILLVASGKADTVEKQRNERSVSSLWWTGQKDISPLL</sequence>
<evidence type="ECO:0000313" key="4">
    <source>
        <dbReference type="Proteomes" id="UP001162972"/>
    </source>
</evidence>
<evidence type="ECO:0000313" key="3">
    <source>
        <dbReference type="EMBL" id="KAJ6435139.1"/>
    </source>
</evidence>
<keyword evidence="4" id="KW-1185">Reference proteome</keyword>
<name>A0AAD6L631_9ROSI</name>
<dbReference type="Proteomes" id="UP001162972">
    <property type="component" value="Chromosome 18"/>
</dbReference>
<proteinExistence type="predicted"/>
<dbReference type="AlphaFoldDB" id="A0AAD6L631"/>
<protein>
    <submittedName>
        <fullName evidence="3">Uncharacterized protein</fullName>
    </submittedName>
</protein>
<feature type="region of interest" description="Disordered" evidence="1">
    <location>
        <begin position="1"/>
        <end position="20"/>
    </location>
</feature>
<keyword evidence="2" id="KW-0732">Signal</keyword>
<reference evidence="3 4" key="1">
    <citation type="journal article" date="2023" name="Int. J. Mol. Sci.">
        <title>De Novo Assembly and Annotation of 11 Diverse Shrub Willow (Salix) Genomes Reveals Novel Gene Organization in Sex-Linked Regions.</title>
        <authorList>
            <person name="Hyden B."/>
            <person name="Feng K."/>
            <person name="Yates T.B."/>
            <person name="Jawdy S."/>
            <person name="Cereghino C."/>
            <person name="Smart L.B."/>
            <person name="Muchero W."/>
        </authorList>
    </citation>
    <scope>NUCLEOTIDE SEQUENCE [LARGE SCALE GENOMIC DNA]</scope>
    <source>
        <tissue evidence="3">Shoot tip</tissue>
    </source>
</reference>
<organism evidence="3 4">
    <name type="scientific">Salix udensis</name>
    <dbReference type="NCBI Taxonomy" id="889485"/>
    <lineage>
        <taxon>Eukaryota</taxon>
        <taxon>Viridiplantae</taxon>
        <taxon>Streptophyta</taxon>
        <taxon>Embryophyta</taxon>
        <taxon>Tracheophyta</taxon>
        <taxon>Spermatophyta</taxon>
        <taxon>Magnoliopsida</taxon>
        <taxon>eudicotyledons</taxon>
        <taxon>Gunneridae</taxon>
        <taxon>Pentapetalae</taxon>
        <taxon>rosids</taxon>
        <taxon>fabids</taxon>
        <taxon>Malpighiales</taxon>
        <taxon>Salicaceae</taxon>
        <taxon>Saliceae</taxon>
        <taxon>Salix</taxon>
    </lineage>
</organism>
<evidence type="ECO:0000256" key="2">
    <source>
        <dbReference type="SAM" id="SignalP"/>
    </source>
</evidence>
<comment type="caution">
    <text evidence="3">The sequence shown here is derived from an EMBL/GenBank/DDBJ whole genome shotgun (WGS) entry which is preliminary data.</text>
</comment>
<evidence type="ECO:0000256" key="1">
    <source>
        <dbReference type="SAM" id="MobiDB-lite"/>
    </source>
</evidence>
<feature type="signal peptide" evidence="2">
    <location>
        <begin position="1"/>
        <end position="42"/>
    </location>
</feature>